<proteinExistence type="predicted"/>
<reference evidence="1 2" key="1">
    <citation type="submission" date="2018-06" db="EMBL/GenBank/DDBJ databases">
        <title>Genomic Encyclopedia of Type Strains, Phase IV (KMG-IV): sequencing the most valuable type-strain genomes for metagenomic binning, comparative biology and taxonomic classification.</title>
        <authorList>
            <person name="Goeker M."/>
        </authorList>
    </citation>
    <scope>NUCLEOTIDE SEQUENCE [LARGE SCALE GENOMIC DNA]</scope>
    <source>
        <strain evidence="1 2">DSM 24875</strain>
    </source>
</reference>
<comment type="caution">
    <text evidence="1">The sequence shown here is derived from an EMBL/GenBank/DDBJ whole genome shotgun (WGS) entry which is preliminary data.</text>
</comment>
<sequence>MAREDATFLVLNGSHLKKMATAEEIAAAVGVASDVAAECLAAAVERGWAMNLEGKYLVVPDGTAQVHRSYAELYEPLRREGALPAWYARFEALNDQFIKAVSDWQKSDGDAKAEAKILKIAERLIKAIRDIVPTIPRYENYVRRFASGVARVDRGERDYVCGPTIDSVHTVWFEFHEDILSVLGRPRDV</sequence>
<organism evidence="1 2">
    <name type="scientific">Roseiarcus fermentans</name>
    <dbReference type="NCBI Taxonomy" id="1473586"/>
    <lineage>
        <taxon>Bacteria</taxon>
        <taxon>Pseudomonadati</taxon>
        <taxon>Pseudomonadota</taxon>
        <taxon>Alphaproteobacteria</taxon>
        <taxon>Hyphomicrobiales</taxon>
        <taxon>Roseiarcaceae</taxon>
        <taxon>Roseiarcus</taxon>
    </lineage>
</organism>
<keyword evidence="2" id="KW-1185">Reference proteome</keyword>
<dbReference type="EMBL" id="QNRK01000006">
    <property type="protein sequence ID" value="RBP16060.1"/>
    <property type="molecule type" value="Genomic_DNA"/>
</dbReference>
<dbReference type="RefSeq" id="WP_113888396.1">
    <property type="nucleotide sequence ID" value="NZ_QNRK01000006.1"/>
</dbReference>
<accession>A0A366FPU2</accession>
<protein>
    <submittedName>
        <fullName evidence="1">Uncharacterized protein</fullName>
    </submittedName>
</protein>
<gene>
    <name evidence="1" type="ORF">DFR50_10621</name>
</gene>
<dbReference type="AlphaFoldDB" id="A0A366FPU2"/>
<dbReference type="OrthoDB" id="8895600at2"/>
<dbReference type="Proteomes" id="UP000253529">
    <property type="component" value="Unassembled WGS sequence"/>
</dbReference>
<name>A0A366FPU2_9HYPH</name>
<evidence type="ECO:0000313" key="1">
    <source>
        <dbReference type="EMBL" id="RBP16060.1"/>
    </source>
</evidence>
<evidence type="ECO:0000313" key="2">
    <source>
        <dbReference type="Proteomes" id="UP000253529"/>
    </source>
</evidence>